<reference evidence="1" key="1">
    <citation type="journal article" date="2012" name="Nature">
        <title>The oyster genome reveals stress adaptation and complexity of shell formation.</title>
        <authorList>
            <person name="Zhang G."/>
            <person name="Fang X."/>
            <person name="Guo X."/>
            <person name="Li L."/>
            <person name="Luo R."/>
            <person name="Xu F."/>
            <person name="Yang P."/>
            <person name="Zhang L."/>
            <person name="Wang X."/>
            <person name="Qi H."/>
            <person name="Xiong Z."/>
            <person name="Que H."/>
            <person name="Xie Y."/>
            <person name="Holland P.W."/>
            <person name="Paps J."/>
            <person name="Zhu Y."/>
            <person name="Wu F."/>
            <person name="Chen Y."/>
            <person name="Wang J."/>
            <person name="Peng C."/>
            <person name="Meng J."/>
            <person name="Yang L."/>
            <person name="Liu J."/>
            <person name="Wen B."/>
            <person name="Zhang N."/>
            <person name="Huang Z."/>
            <person name="Zhu Q."/>
            <person name="Feng Y."/>
            <person name="Mount A."/>
            <person name="Hedgecock D."/>
            <person name="Xu Z."/>
            <person name="Liu Y."/>
            <person name="Domazet-Loso T."/>
            <person name="Du Y."/>
            <person name="Sun X."/>
            <person name="Zhang S."/>
            <person name="Liu B."/>
            <person name="Cheng P."/>
            <person name="Jiang X."/>
            <person name="Li J."/>
            <person name="Fan D."/>
            <person name="Wang W."/>
            <person name="Fu W."/>
            <person name="Wang T."/>
            <person name="Wang B."/>
            <person name="Zhang J."/>
            <person name="Peng Z."/>
            <person name="Li Y."/>
            <person name="Li N."/>
            <person name="Wang J."/>
            <person name="Chen M."/>
            <person name="He Y."/>
            <person name="Tan F."/>
            <person name="Song X."/>
            <person name="Zheng Q."/>
            <person name="Huang R."/>
            <person name="Yang H."/>
            <person name="Du X."/>
            <person name="Chen L."/>
            <person name="Yang M."/>
            <person name="Gaffney P.M."/>
            <person name="Wang S."/>
            <person name="Luo L."/>
            <person name="She Z."/>
            <person name="Ming Y."/>
            <person name="Huang W."/>
            <person name="Zhang S."/>
            <person name="Huang B."/>
            <person name="Zhang Y."/>
            <person name="Qu T."/>
            <person name="Ni P."/>
            <person name="Miao G."/>
            <person name="Wang J."/>
            <person name="Wang Q."/>
            <person name="Steinberg C.E."/>
            <person name="Wang H."/>
            <person name="Li N."/>
            <person name="Qian L."/>
            <person name="Zhang G."/>
            <person name="Li Y."/>
            <person name="Yang H."/>
            <person name="Liu X."/>
            <person name="Wang J."/>
            <person name="Yin Y."/>
            <person name="Wang J."/>
        </authorList>
    </citation>
    <scope>NUCLEOTIDE SEQUENCE [LARGE SCALE GENOMIC DNA]</scope>
    <source>
        <strain evidence="1">05x7-T-G4-1.051#20</strain>
    </source>
</reference>
<proteinExistence type="predicted"/>
<dbReference type="AlphaFoldDB" id="K1Q1E4"/>
<sequence length="232" mass="26036">MLELKGANCDKVKIKMSTLSPASKKRVEQNEVDFQEVMLKDTDSHATVAVWDKMVNTLQKGECVTITKCRKLAYDETLLLVSDDEDDDVDNNGNWSNTPISDFKSGTITAVFDVDPYLACPTTSCNNTKLAPAESIQCMKCKNCGRNYGESACNNYIRATVMIEVEDSNKPPQKVAIFKPQIEKLFTSRGFTLPSSNDQTELLLKFFEIIPVDIKFHMINNTIKQLTCKRVA</sequence>
<protein>
    <submittedName>
        <fullName evidence="1">Uncharacterized protein</fullName>
    </submittedName>
</protein>
<gene>
    <name evidence="1" type="ORF">CGI_10001979</name>
</gene>
<organism evidence="1">
    <name type="scientific">Magallana gigas</name>
    <name type="common">Pacific oyster</name>
    <name type="synonym">Crassostrea gigas</name>
    <dbReference type="NCBI Taxonomy" id="29159"/>
    <lineage>
        <taxon>Eukaryota</taxon>
        <taxon>Metazoa</taxon>
        <taxon>Spiralia</taxon>
        <taxon>Lophotrochozoa</taxon>
        <taxon>Mollusca</taxon>
        <taxon>Bivalvia</taxon>
        <taxon>Autobranchia</taxon>
        <taxon>Pteriomorphia</taxon>
        <taxon>Ostreida</taxon>
        <taxon>Ostreoidea</taxon>
        <taxon>Ostreidae</taxon>
        <taxon>Magallana</taxon>
    </lineage>
</organism>
<evidence type="ECO:0000313" key="1">
    <source>
        <dbReference type="EMBL" id="EKC22600.1"/>
    </source>
</evidence>
<dbReference type="EMBL" id="JH817822">
    <property type="protein sequence ID" value="EKC22600.1"/>
    <property type="molecule type" value="Genomic_DNA"/>
</dbReference>
<dbReference type="HOGENOM" id="CLU_104326_0_0_1"/>
<dbReference type="InParanoid" id="K1Q1E4"/>
<accession>K1Q1E4</accession>
<name>K1Q1E4_MAGGI</name>